<dbReference type="RefSeq" id="WP_144884978.1">
    <property type="nucleotide sequence ID" value="NZ_VLLE01000002.1"/>
</dbReference>
<accession>A0A562SX81</accession>
<gene>
    <name evidence="2" type="ORF">IQ13_1058</name>
</gene>
<dbReference type="AlphaFoldDB" id="A0A562SX81"/>
<feature type="compositionally biased region" description="Polar residues" evidence="1">
    <location>
        <begin position="142"/>
        <end position="155"/>
    </location>
</feature>
<proteinExistence type="predicted"/>
<evidence type="ECO:0000313" key="2">
    <source>
        <dbReference type="EMBL" id="TWI85889.1"/>
    </source>
</evidence>
<name>A0A562SX81_9BACT</name>
<protein>
    <submittedName>
        <fullName evidence="2">Uncharacterized protein</fullName>
    </submittedName>
</protein>
<dbReference type="EMBL" id="VLLE01000002">
    <property type="protein sequence ID" value="TWI85889.1"/>
    <property type="molecule type" value="Genomic_DNA"/>
</dbReference>
<evidence type="ECO:0000256" key="1">
    <source>
        <dbReference type="SAM" id="MobiDB-lite"/>
    </source>
</evidence>
<evidence type="ECO:0000313" key="3">
    <source>
        <dbReference type="Proteomes" id="UP000316167"/>
    </source>
</evidence>
<sequence length="155" mass="17297">MSVVARKFAASPARIPSTTWQTIVNIIAAESDEVEKDLNDIAGIAASLIADETPLNDAITIVGNGPRLRVYCLYGDDAIGDEANEASLSWKPFEGEWKIYFPVHQADYDWVTKALKEKNSRFKTYKTGDQIEEEKSEENRSDGLTQLTINTNKLK</sequence>
<dbReference type="OrthoDB" id="667485at2"/>
<feature type="region of interest" description="Disordered" evidence="1">
    <location>
        <begin position="131"/>
        <end position="155"/>
    </location>
</feature>
<keyword evidence="3" id="KW-1185">Reference proteome</keyword>
<comment type="caution">
    <text evidence="2">The sequence shown here is derived from an EMBL/GenBank/DDBJ whole genome shotgun (WGS) entry which is preliminary data.</text>
</comment>
<reference evidence="2 3" key="1">
    <citation type="journal article" date="2015" name="Stand. Genomic Sci.">
        <title>Genomic Encyclopedia of Bacterial and Archaeal Type Strains, Phase III: the genomes of soil and plant-associated and newly described type strains.</title>
        <authorList>
            <person name="Whitman W.B."/>
            <person name="Woyke T."/>
            <person name="Klenk H.P."/>
            <person name="Zhou Y."/>
            <person name="Lilburn T.G."/>
            <person name="Beck B.J."/>
            <person name="De Vos P."/>
            <person name="Vandamme P."/>
            <person name="Eisen J.A."/>
            <person name="Garrity G."/>
            <person name="Hugenholtz P."/>
            <person name="Kyrpides N.C."/>
        </authorList>
    </citation>
    <scope>NUCLEOTIDE SEQUENCE [LARGE SCALE GENOMIC DNA]</scope>
    <source>
        <strain evidence="2 3">CGMCC 1.7271</strain>
    </source>
</reference>
<organism evidence="2 3">
    <name type="scientific">Lacibacter cauensis</name>
    <dbReference type="NCBI Taxonomy" id="510947"/>
    <lineage>
        <taxon>Bacteria</taxon>
        <taxon>Pseudomonadati</taxon>
        <taxon>Bacteroidota</taxon>
        <taxon>Chitinophagia</taxon>
        <taxon>Chitinophagales</taxon>
        <taxon>Chitinophagaceae</taxon>
        <taxon>Lacibacter</taxon>
    </lineage>
</organism>
<dbReference type="Proteomes" id="UP000316167">
    <property type="component" value="Unassembled WGS sequence"/>
</dbReference>